<proteinExistence type="predicted"/>
<evidence type="ECO:0000313" key="2">
    <source>
        <dbReference type="Proteomes" id="UP001500456"/>
    </source>
</evidence>
<evidence type="ECO:0000313" key="1">
    <source>
        <dbReference type="EMBL" id="GAA4010846.1"/>
    </source>
</evidence>
<sequence>MSTRTTFEDRLLDELKKEIGQREPKAPVRPLSAPRRIAVVAATCAAAWLATVALPGSPADSTAFAVEPRGDGSVILTVKDQSISADAQRALAGKVRQWGIHVTVDVLPPGYICVRSKVTPLVGIDKHGNRVPIVPFKAGWDVTLRPGNVLAFENTRGVSRPRAVEIYKTRAEAEPCVPMKIVLPDD</sequence>
<reference evidence="2" key="1">
    <citation type="journal article" date="2019" name="Int. J. Syst. Evol. Microbiol.">
        <title>The Global Catalogue of Microorganisms (GCM) 10K type strain sequencing project: providing services to taxonomists for standard genome sequencing and annotation.</title>
        <authorList>
            <consortium name="The Broad Institute Genomics Platform"/>
            <consortium name="The Broad Institute Genome Sequencing Center for Infectious Disease"/>
            <person name="Wu L."/>
            <person name="Ma J."/>
        </authorList>
    </citation>
    <scope>NUCLEOTIDE SEQUENCE [LARGE SCALE GENOMIC DNA]</scope>
    <source>
        <strain evidence="2">JCM 16924</strain>
    </source>
</reference>
<dbReference type="RefSeq" id="WP_329336214.1">
    <property type="nucleotide sequence ID" value="NZ_BAAAZX010000019.1"/>
</dbReference>
<gene>
    <name evidence="1" type="ORF">GCM10022232_59920</name>
</gene>
<comment type="caution">
    <text evidence="1">The sequence shown here is derived from an EMBL/GenBank/DDBJ whole genome shotgun (WGS) entry which is preliminary data.</text>
</comment>
<keyword evidence="2" id="KW-1185">Reference proteome</keyword>
<dbReference type="EMBL" id="BAAAZX010000019">
    <property type="protein sequence ID" value="GAA4010846.1"/>
    <property type="molecule type" value="Genomic_DNA"/>
</dbReference>
<dbReference type="Proteomes" id="UP001500456">
    <property type="component" value="Unassembled WGS sequence"/>
</dbReference>
<organism evidence="1 2">
    <name type="scientific">Streptomyces plumbiresistens</name>
    <dbReference type="NCBI Taxonomy" id="511811"/>
    <lineage>
        <taxon>Bacteria</taxon>
        <taxon>Bacillati</taxon>
        <taxon>Actinomycetota</taxon>
        <taxon>Actinomycetes</taxon>
        <taxon>Kitasatosporales</taxon>
        <taxon>Streptomycetaceae</taxon>
        <taxon>Streptomyces</taxon>
    </lineage>
</organism>
<name>A0ABP7SF07_9ACTN</name>
<protein>
    <submittedName>
        <fullName evidence="1">Uncharacterized protein</fullName>
    </submittedName>
</protein>
<accession>A0ABP7SF07</accession>